<evidence type="ECO:0000313" key="6">
    <source>
        <dbReference type="EMBL" id="COX43900.1"/>
    </source>
</evidence>
<evidence type="ECO:0000313" key="14">
    <source>
        <dbReference type="Proteomes" id="UP000050164"/>
    </source>
</evidence>
<evidence type="ECO:0000313" key="9">
    <source>
        <dbReference type="Proteomes" id="UP000039021"/>
    </source>
</evidence>
<dbReference type="Proteomes" id="UP000046947">
    <property type="component" value="Unassembled WGS sequence"/>
</dbReference>
<evidence type="ECO:0000313" key="1">
    <source>
        <dbReference type="EMBL" id="CFE78258.1"/>
    </source>
</evidence>
<proteinExistence type="predicted"/>
<evidence type="ECO:0000313" key="4">
    <source>
        <dbReference type="EMBL" id="CKU04746.1"/>
    </source>
</evidence>
<dbReference type="EMBL" id="CGCX01000984">
    <property type="protein sequence ID" value="CFR86639.1"/>
    <property type="molecule type" value="Genomic_DNA"/>
</dbReference>
<evidence type="ECO:0000313" key="2">
    <source>
        <dbReference type="EMBL" id="CFR86639.1"/>
    </source>
</evidence>
<evidence type="ECO:0000313" key="13">
    <source>
        <dbReference type="Proteomes" id="UP000049023"/>
    </source>
</evidence>
<dbReference type="Proteomes" id="UP000038802">
    <property type="component" value="Unassembled WGS sequence"/>
</dbReference>
<dbReference type="EMBL" id="CSAJ01000982">
    <property type="protein sequence ID" value="COX43900.1"/>
    <property type="molecule type" value="Genomic_DNA"/>
</dbReference>
<dbReference type="Proteomes" id="UP000049023">
    <property type="component" value="Unassembled WGS sequence"/>
</dbReference>
<dbReference type="EMBL" id="CNFU01002096">
    <property type="protein sequence ID" value="CKU04746.1"/>
    <property type="molecule type" value="Genomic_DNA"/>
</dbReference>
<reference evidence="8 9" key="1">
    <citation type="submission" date="2015-03" db="EMBL/GenBank/DDBJ databases">
        <authorList>
            <consortium name="Pathogen Informatics"/>
        </authorList>
    </citation>
    <scope>NUCLEOTIDE SEQUENCE [LARGE SCALE GENOMIC DNA]</scope>
    <source>
        <strain evidence="3 14">Bir 185</strain>
        <strain evidence="4 13">Bir 187</strain>
        <strain evidence="2 11">C09601061</strain>
        <strain evidence="1 12">H09601792</strain>
        <strain evidence="8">K00500041</strain>
        <strain evidence="6 10">M09401471</strain>
        <strain evidence="9">N09902308</strain>
    </source>
</reference>
<dbReference type="EMBL" id="CFOH01001074">
    <property type="protein sequence ID" value="CFE78258.1"/>
    <property type="molecule type" value="Genomic_DNA"/>
</dbReference>
<dbReference type="Proteomes" id="UP000044938">
    <property type="component" value="Unassembled WGS sequence"/>
</dbReference>
<dbReference type="AlphaFoldDB" id="A0A0T7PHQ6"/>
<evidence type="ECO:0000313" key="5">
    <source>
        <dbReference type="EMBL" id="COW38038.1"/>
    </source>
</evidence>
<accession>A0A0T7PHQ6</accession>
<dbReference type="EMBL" id="CNFT01001560">
    <property type="protein sequence ID" value="CKT41728.1"/>
    <property type="molecule type" value="Genomic_DNA"/>
</dbReference>
<evidence type="ECO:0000313" key="10">
    <source>
        <dbReference type="Proteomes" id="UP000044938"/>
    </source>
</evidence>
<reference evidence="7" key="3">
    <citation type="submission" date="2015-03" db="EMBL/GenBank/DDBJ databases">
        <authorList>
            <consortium name="Pathogen Informatics"/>
            <person name="Murphy D."/>
        </authorList>
    </citation>
    <scope>NUCLEOTIDE SEQUENCE</scope>
    <source>
        <strain evidence="7">N09902308</strain>
    </source>
</reference>
<name>A0A0T7PHQ6_MYCTX</name>
<evidence type="ECO:0000313" key="7">
    <source>
        <dbReference type="EMBL" id="COX48201.1"/>
    </source>
</evidence>
<sequence length="57" mass="6459">MVNHGATRCTRSFGSRWINTFDSEPISRENRNLCWATLVANTVRLNQFPIDTPPAPV</sequence>
<dbReference type="EMBL" id="CSBK01000508">
    <property type="protein sequence ID" value="COX48201.1"/>
    <property type="molecule type" value="Genomic_DNA"/>
</dbReference>
<evidence type="ECO:0000313" key="12">
    <source>
        <dbReference type="Proteomes" id="UP000046947"/>
    </source>
</evidence>
<dbReference type="EMBL" id="CSAE01000491">
    <property type="protein sequence ID" value="COW38038.1"/>
    <property type="molecule type" value="Genomic_DNA"/>
</dbReference>
<dbReference type="Proteomes" id="UP000046680">
    <property type="component" value="Unassembled WGS sequence"/>
</dbReference>
<evidence type="ECO:0000313" key="11">
    <source>
        <dbReference type="Proteomes" id="UP000046680"/>
    </source>
</evidence>
<organism evidence="5 8">
    <name type="scientific">Mycobacterium tuberculosis</name>
    <dbReference type="NCBI Taxonomy" id="1773"/>
    <lineage>
        <taxon>Bacteria</taxon>
        <taxon>Bacillati</taxon>
        <taxon>Actinomycetota</taxon>
        <taxon>Actinomycetes</taxon>
        <taxon>Mycobacteriales</taxon>
        <taxon>Mycobacteriaceae</taxon>
        <taxon>Mycobacterium</taxon>
        <taxon>Mycobacterium tuberculosis complex</taxon>
    </lineage>
</organism>
<evidence type="ECO:0000313" key="3">
    <source>
        <dbReference type="EMBL" id="CKT41728.1"/>
    </source>
</evidence>
<gene>
    <name evidence="2" type="ORF">ERS007657_02517</name>
    <name evidence="1" type="ORF">ERS007688_04097</name>
    <name evidence="5" type="ORF">ERS007703_03532</name>
    <name evidence="6" type="ORF">ERS007720_04511</name>
    <name evidence="7" type="ORF">ERS007739_01356</name>
    <name evidence="3" type="ORF">ERS027659_04379</name>
    <name evidence="4" type="ORF">ERS027661_04894</name>
</gene>
<reference evidence="5" key="2">
    <citation type="submission" date="2015-03" db="EMBL/GenBank/DDBJ databases">
        <authorList>
            <person name="Murphy D."/>
        </authorList>
    </citation>
    <scope>NUCLEOTIDE SEQUENCE [LARGE SCALE GENOMIC DNA]</scope>
    <source>
        <strain evidence="5">K00500041</strain>
    </source>
</reference>
<dbReference type="Proteomes" id="UP000039021">
    <property type="component" value="Unassembled WGS sequence"/>
</dbReference>
<dbReference type="Proteomes" id="UP000050164">
    <property type="component" value="Unassembled WGS sequence"/>
</dbReference>
<protein>
    <submittedName>
        <fullName evidence="5">Uncharacterized protein</fullName>
    </submittedName>
</protein>
<evidence type="ECO:0000313" key="8">
    <source>
        <dbReference type="Proteomes" id="UP000038802"/>
    </source>
</evidence>